<gene>
    <name evidence="1" type="ORF">ACFPTP_11295</name>
</gene>
<dbReference type="PIRSF" id="PIRSF034303">
    <property type="entry name" value="DUF1694"/>
    <property type="match status" value="1"/>
</dbReference>
<accession>A0ABW0TXR4</accession>
<sequence>MSGNIDDYIQQGIYGTLQTKPDERRKFLGTIRERIVIALTKEQVREKGIYQEVEDAIKENREARLYLNGNIHYGVLSKYTKIASRYNVNYTFVTNKNHNTEIGLLLAYDHAINKEDIYVKKPTPTEKPKQTNKKDLFSVFSKLFR</sequence>
<dbReference type="Proteomes" id="UP001596071">
    <property type="component" value="Unassembled WGS sequence"/>
</dbReference>
<comment type="caution">
    <text evidence="1">The sequence shown here is derived from an EMBL/GenBank/DDBJ whole genome shotgun (WGS) entry which is preliminary data.</text>
</comment>
<dbReference type="Gene3D" id="3.30.1330.30">
    <property type="match status" value="1"/>
</dbReference>
<protein>
    <submittedName>
        <fullName evidence="1">YueI family protein</fullName>
    </submittedName>
</protein>
<dbReference type="InterPro" id="IPR012543">
    <property type="entry name" value="DUF1694"/>
</dbReference>
<organism evidence="1 2">
    <name type="scientific">Sporosarcina koreensis</name>
    <dbReference type="NCBI Taxonomy" id="334735"/>
    <lineage>
        <taxon>Bacteria</taxon>
        <taxon>Bacillati</taxon>
        <taxon>Bacillota</taxon>
        <taxon>Bacilli</taxon>
        <taxon>Bacillales</taxon>
        <taxon>Caryophanaceae</taxon>
        <taxon>Sporosarcina</taxon>
    </lineage>
</organism>
<evidence type="ECO:0000313" key="1">
    <source>
        <dbReference type="EMBL" id="MFC5603806.1"/>
    </source>
</evidence>
<dbReference type="SUPFAM" id="SSF160515">
    <property type="entry name" value="YueI-like"/>
    <property type="match status" value="1"/>
</dbReference>
<dbReference type="Pfam" id="PF07997">
    <property type="entry name" value="DUF1694"/>
    <property type="match status" value="1"/>
</dbReference>
<reference evidence="2" key="1">
    <citation type="journal article" date="2019" name="Int. J. Syst. Evol. Microbiol.">
        <title>The Global Catalogue of Microorganisms (GCM) 10K type strain sequencing project: providing services to taxonomists for standard genome sequencing and annotation.</title>
        <authorList>
            <consortium name="The Broad Institute Genomics Platform"/>
            <consortium name="The Broad Institute Genome Sequencing Center for Infectious Disease"/>
            <person name="Wu L."/>
            <person name="Ma J."/>
        </authorList>
    </citation>
    <scope>NUCLEOTIDE SEQUENCE [LARGE SCALE GENOMIC DNA]</scope>
    <source>
        <strain evidence="2">KACC 11299</strain>
    </source>
</reference>
<keyword evidence="2" id="KW-1185">Reference proteome</keyword>
<proteinExistence type="predicted"/>
<dbReference type="EMBL" id="JBHSNP010000025">
    <property type="protein sequence ID" value="MFC5603806.1"/>
    <property type="molecule type" value="Genomic_DNA"/>
</dbReference>
<evidence type="ECO:0000313" key="2">
    <source>
        <dbReference type="Proteomes" id="UP001596071"/>
    </source>
</evidence>
<dbReference type="InterPro" id="IPR029064">
    <property type="entry name" value="Ribosomal_eL30-like_sf"/>
</dbReference>
<name>A0ABW0TXR4_9BACL</name>
<dbReference type="RefSeq" id="WP_381444884.1">
    <property type="nucleotide sequence ID" value="NZ_JBHSNP010000025.1"/>
</dbReference>